<dbReference type="Proteomes" id="UP001150641">
    <property type="component" value="Unassembled WGS sequence"/>
</dbReference>
<comment type="caution">
    <text evidence="2">The sequence shown here is derived from an EMBL/GenBank/DDBJ whole genome shotgun (WGS) entry which is preliminary data.</text>
</comment>
<dbReference type="PANTHER" id="PTHR35024">
    <property type="entry name" value="HYPOTHETICAL CYTOSOLIC PROTEIN"/>
    <property type="match status" value="1"/>
</dbReference>
<evidence type="ECO:0000313" key="2">
    <source>
        <dbReference type="EMBL" id="MCT4703357.1"/>
    </source>
</evidence>
<dbReference type="EMBL" id="JALHAP010000081">
    <property type="protein sequence ID" value="MCT4703357.1"/>
    <property type="molecule type" value="Genomic_DNA"/>
</dbReference>
<reference evidence="2" key="1">
    <citation type="submission" date="2022-03" db="EMBL/GenBank/DDBJ databases">
        <title>Proposal of a novel genus Dryocolo and two novel species.</title>
        <authorList>
            <person name="Maddock D.W."/>
            <person name="Brady C.L."/>
            <person name="Denman S."/>
            <person name="Arnold D."/>
        </authorList>
    </citation>
    <scope>NUCLEOTIDE SEQUENCE</scope>
    <source>
        <strain evidence="2">H6W4</strain>
    </source>
</reference>
<accession>A0A9X3ANX7</accession>
<keyword evidence="3" id="KW-1185">Reference proteome</keyword>
<name>A0A9X3ANX7_9ENTR</name>
<dbReference type="InterPro" id="IPR007607">
    <property type="entry name" value="BacA/B"/>
</dbReference>
<dbReference type="AlphaFoldDB" id="A0A9X3ANX7"/>
<dbReference type="Pfam" id="PF04519">
    <property type="entry name" value="Bactofilin"/>
    <property type="match status" value="1"/>
</dbReference>
<gene>
    <name evidence="2" type="ORF">MUA00_16385</name>
</gene>
<evidence type="ECO:0000313" key="3">
    <source>
        <dbReference type="Proteomes" id="UP001150641"/>
    </source>
</evidence>
<dbReference type="PANTHER" id="PTHR35024:SF4">
    <property type="entry name" value="POLYMER-FORMING CYTOSKELETAL PROTEIN"/>
    <property type="match status" value="1"/>
</dbReference>
<protein>
    <submittedName>
        <fullName evidence="2">Polymer-forming cytoskeletal protein</fullName>
    </submittedName>
</protein>
<organism evidence="2 3">
    <name type="scientific">Dryocola boscaweniae</name>
    <dbReference type="NCBI Taxonomy" id="2925397"/>
    <lineage>
        <taxon>Bacteria</taxon>
        <taxon>Pseudomonadati</taxon>
        <taxon>Pseudomonadota</taxon>
        <taxon>Gammaproteobacteria</taxon>
        <taxon>Enterobacterales</taxon>
        <taxon>Enterobacteriaceae</taxon>
        <taxon>Dryocola</taxon>
    </lineage>
</organism>
<dbReference type="RefSeq" id="WP_271124255.1">
    <property type="nucleotide sequence ID" value="NZ_JALHAN010000068.1"/>
</dbReference>
<evidence type="ECO:0000256" key="1">
    <source>
        <dbReference type="ARBA" id="ARBA00044755"/>
    </source>
</evidence>
<sequence length="201" mass="22014">MLITVVSLFPVVLLRQIKIKQGKNMFKKKNQELVGNNMSTNALTEHSAPAAESDKHVAPQSARRCTVVAQGTLFTGNINLEGDIHVYGKILGNINLTNGILHVMRDGFIEGEFTAPNIIINGNVQGTCIGEKIEILEHGEMNGLSRSAAFSIRPGGCFIGHSERLPEAQREKEPEHIFKMKKNQQDMAVEDATVIALVQGE</sequence>
<comment type="similarity">
    <text evidence="1">Belongs to the bactofilin family.</text>
</comment>
<proteinExistence type="inferred from homology"/>